<organism evidence="7 8">
    <name type="scientific">Cystoisospora suis</name>
    <dbReference type="NCBI Taxonomy" id="483139"/>
    <lineage>
        <taxon>Eukaryota</taxon>
        <taxon>Sar</taxon>
        <taxon>Alveolata</taxon>
        <taxon>Apicomplexa</taxon>
        <taxon>Conoidasida</taxon>
        <taxon>Coccidia</taxon>
        <taxon>Eucoccidiorida</taxon>
        <taxon>Eimeriorina</taxon>
        <taxon>Sarcocystidae</taxon>
        <taxon>Cystoisospora</taxon>
    </lineage>
</organism>
<feature type="compositionally biased region" description="Basic and acidic residues" evidence="5">
    <location>
        <begin position="106"/>
        <end position="115"/>
    </location>
</feature>
<feature type="region of interest" description="Disordered" evidence="5">
    <location>
        <begin position="76"/>
        <end position="133"/>
    </location>
</feature>
<dbReference type="GeneID" id="94434456"/>
<gene>
    <name evidence="7" type="ORF">CSUI_011144</name>
</gene>
<feature type="compositionally biased region" description="Basic residues" evidence="5">
    <location>
        <begin position="1"/>
        <end position="13"/>
    </location>
</feature>
<feature type="domain" description="Guanine nucleotide-binding protein-like 3 N-terminal" evidence="6">
    <location>
        <begin position="14"/>
        <end position="87"/>
    </location>
</feature>
<dbReference type="RefSeq" id="XP_067916778.1">
    <property type="nucleotide sequence ID" value="XM_068071245.1"/>
</dbReference>
<dbReference type="VEuPathDB" id="ToxoDB:CSUI_011144"/>
<feature type="compositionally biased region" description="Basic residues" evidence="5">
    <location>
        <begin position="24"/>
        <end position="34"/>
    </location>
</feature>
<evidence type="ECO:0000256" key="4">
    <source>
        <dbReference type="ARBA" id="ARBA00023242"/>
    </source>
</evidence>
<dbReference type="PANTHER" id="PTHR11089:SF30">
    <property type="entry name" value="GUANINE NUCLEOTIDE-BINDING PROTEIN-LIKE 3 HOMOLOG"/>
    <property type="match status" value="1"/>
</dbReference>
<feature type="compositionally biased region" description="Basic and acidic residues" evidence="5">
    <location>
        <begin position="79"/>
        <end position="96"/>
    </location>
</feature>
<comment type="subcellular location">
    <subcellularLocation>
        <location evidence="1">Nucleus</location>
    </subcellularLocation>
</comment>
<feature type="compositionally biased region" description="Low complexity" evidence="5">
    <location>
        <begin position="121"/>
        <end position="133"/>
    </location>
</feature>
<name>A0A2C6KF43_9APIC</name>
<sequence length="298" mass="33780">MVKLKKNSRRQKLSQKFNIEKKVREHRRKMRKMAKQKDGPVRKKHRRDPGIPNSCPFKQDIIRTLQLRKQQNEAARALFFDKQKRHEREAQEKRDEEGIEGPQSDKSLHDGDPSHDPTITSFSSSSSSLSSSSSSLQKLVDTATAEQAKYAATIEKERDGLSSSGGLLDMTAPEEHYLTQERRQQHQLLRRVLQQADVVIEVLDARMPEAFRCPALERWILGEGKKLILVMNKVDLVPKEAAVAWLKTLQQGIAPALAFKCAGGSPGARKRGTKRGGKRKLKNGWTDVEPLQAPDHLR</sequence>
<keyword evidence="3" id="KW-0342">GTP-binding</keyword>
<feature type="compositionally biased region" description="Basic residues" evidence="5">
    <location>
        <begin position="268"/>
        <end position="282"/>
    </location>
</feature>
<dbReference type="AlphaFoldDB" id="A0A2C6KF43"/>
<dbReference type="OrthoDB" id="10266128at2759"/>
<keyword evidence="8" id="KW-1185">Reference proteome</keyword>
<evidence type="ECO:0000256" key="5">
    <source>
        <dbReference type="SAM" id="MobiDB-lite"/>
    </source>
</evidence>
<evidence type="ECO:0000256" key="1">
    <source>
        <dbReference type="ARBA" id="ARBA00004123"/>
    </source>
</evidence>
<dbReference type="Pfam" id="PF08701">
    <property type="entry name" value="GN3L_Grn1"/>
    <property type="match status" value="1"/>
</dbReference>
<dbReference type="SUPFAM" id="SSF52540">
    <property type="entry name" value="P-loop containing nucleoside triphosphate hydrolases"/>
    <property type="match status" value="1"/>
</dbReference>
<dbReference type="PANTHER" id="PTHR11089">
    <property type="entry name" value="GTP-BINDING PROTEIN-RELATED"/>
    <property type="match status" value="1"/>
</dbReference>
<evidence type="ECO:0000313" key="7">
    <source>
        <dbReference type="EMBL" id="PHJ15044.1"/>
    </source>
</evidence>
<keyword evidence="2" id="KW-0547">Nucleotide-binding</keyword>
<proteinExistence type="predicted"/>
<keyword evidence="4" id="KW-0539">Nucleus</keyword>
<dbReference type="EMBL" id="MIGC01009865">
    <property type="protein sequence ID" value="PHJ15044.1"/>
    <property type="molecule type" value="Genomic_DNA"/>
</dbReference>
<dbReference type="InterPro" id="IPR027417">
    <property type="entry name" value="P-loop_NTPase"/>
</dbReference>
<evidence type="ECO:0000313" key="8">
    <source>
        <dbReference type="Proteomes" id="UP000221165"/>
    </source>
</evidence>
<feature type="non-terminal residue" evidence="7">
    <location>
        <position position="298"/>
    </location>
</feature>
<accession>A0A2C6KF43</accession>
<dbReference type="GO" id="GO:0005525">
    <property type="term" value="F:GTP binding"/>
    <property type="evidence" value="ECO:0007669"/>
    <property type="project" value="UniProtKB-KW"/>
</dbReference>
<reference evidence="7 8" key="1">
    <citation type="journal article" date="2017" name="Int. J. Parasitol.">
        <title>The genome of the protozoan parasite Cystoisospora suis and a reverse vaccinology approach to identify vaccine candidates.</title>
        <authorList>
            <person name="Palmieri N."/>
            <person name="Shrestha A."/>
            <person name="Ruttkowski B."/>
            <person name="Beck T."/>
            <person name="Vogl C."/>
            <person name="Tomley F."/>
            <person name="Blake D.P."/>
            <person name="Joachim A."/>
        </authorList>
    </citation>
    <scope>NUCLEOTIDE SEQUENCE [LARGE SCALE GENOMIC DNA]</scope>
    <source>
        <strain evidence="7 8">Wien I</strain>
    </source>
</reference>
<feature type="region of interest" description="Disordered" evidence="5">
    <location>
        <begin position="1"/>
        <end position="57"/>
    </location>
</feature>
<evidence type="ECO:0000256" key="3">
    <source>
        <dbReference type="ARBA" id="ARBA00023134"/>
    </source>
</evidence>
<protein>
    <submittedName>
        <fullName evidence="7">Gnl3l grn1</fullName>
    </submittedName>
</protein>
<feature type="region of interest" description="Disordered" evidence="5">
    <location>
        <begin position="263"/>
        <end position="298"/>
    </location>
</feature>
<dbReference type="Proteomes" id="UP000221165">
    <property type="component" value="Unassembled WGS sequence"/>
</dbReference>
<dbReference type="InterPro" id="IPR014813">
    <property type="entry name" value="Gnl3_N_dom"/>
</dbReference>
<comment type="caution">
    <text evidence="7">The sequence shown here is derived from an EMBL/GenBank/DDBJ whole genome shotgun (WGS) entry which is preliminary data.</text>
</comment>
<evidence type="ECO:0000259" key="6">
    <source>
        <dbReference type="Pfam" id="PF08701"/>
    </source>
</evidence>
<dbReference type="GO" id="GO:0005730">
    <property type="term" value="C:nucleolus"/>
    <property type="evidence" value="ECO:0007669"/>
    <property type="project" value="TreeGrafter"/>
</dbReference>
<dbReference type="Gene3D" id="3.40.50.300">
    <property type="entry name" value="P-loop containing nucleotide triphosphate hydrolases"/>
    <property type="match status" value="1"/>
</dbReference>
<dbReference type="InterPro" id="IPR050755">
    <property type="entry name" value="TRAFAC_YlqF/YawG_RiboMat"/>
</dbReference>
<evidence type="ECO:0000256" key="2">
    <source>
        <dbReference type="ARBA" id="ARBA00022741"/>
    </source>
</evidence>